<gene>
    <name evidence="2" type="ORF">H6G83_03575</name>
</gene>
<dbReference type="InterPro" id="IPR002477">
    <property type="entry name" value="Peptidoglycan-bd-like"/>
</dbReference>
<evidence type="ECO:0000313" key="2">
    <source>
        <dbReference type="EMBL" id="MBD2499704.1"/>
    </source>
</evidence>
<evidence type="ECO:0000259" key="1">
    <source>
        <dbReference type="Pfam" id="PF01471"/>
    </source>
</evidence>
<feature type="domain" description="Peptidoglycan binding-like" evidence="1">
    <location>
        <begin position="160"/>
        <end position="196"/>
    </location>
</feature>
<dbReference type="Gene3D" id="1.10.101.10">
    <property type="entry name" value="PGBD-like superfamily/PGBD"/>
    <property type="match status" value="2"/>
</dbReference>
<keyword evidence="3" id="KW-1185">Reference proteome</keyword>
<sequence>MEFIAYSSMVIANQQANGQAEYLEYELPKFDFSWGKLLKSSAWLSVAGLMVLFTSLTQVNGALAAYVRTNGSCLNVRSSPNVNARVIDCIPNGTRITTRGNVNGFARLYGNRYVAARWVTGTSGGNYGGNYSGGVGGTYTLGLGSRGSAVSRVQRALGVEPTGYYGGVTARRVREFQANNGLRVDGVVGAQTRNALFRGGGNGGNGDNGGTGGPVTLSLGSRGSAVSELQRALGVEPTGYYGGVTVRRVREFQANNGLRVDGVFGPETRSALFRS</sequence>
<dbReference type="Pfam" id="PF01471">
    <property type="entry name" value="PG_binding_1"/>
    <property type="match status" value="2"/>
</dbReference>
<organism evidence="2 3">
    <name type="scientific">Anabaena azotica FACHB-119</name>
    <dbReference type="NCBI Taxonomy" id="947527"/>
    <lineage>
        <taxon>Bacteria</taxon>
        <taxon>Bacillati</taxon>
        <taxon>Cyanobacteriota</taxon>
        <taxon>Cyanophyceae</taxon>
        <taxon>Nostocales</taxon>
        <taxon>Nostocaceae</taxon>
        <taxon>Anabaena</taxon>
        <taxon>Anabaena azotica</taxon>
    </lineage>
</organism>
<reference evidence="2 3" key="1">
    <citation type="journal article" date="2020" name="ISME J.">
        <title>Comparative genomics reveals insights into cyanobacterial evolution and habitat adaptation.</title>
        <authorList>
            <person name="Chen M.Y."/>
            <person name="Teng W.K."/>
            <person name="Zhao L."/>
            <person name="Hu C.X."/>
            <person name="Zhou Y.K."/>
            <person name="Han B.P."/>
            <person name="Song L.R."/>
            <person name="Shu W.S."/>
        </authorList>
    </citation>
    <scope>NUCLEOTIDE SEQUENCE [LARGE SCALE GENOMIC DNA]</scope>
    <source>
        <strain evidence="2 3">FACHB-119</strain>
    </source>
</reference>
<proteinExistence type="predicted"/>
<protein>
    <submittedName>
        <fullName evidence="2">Peptidoglycan-binding protein</fullName>
    </submittedName>
</protein>
<comment type="caution">
    <text evidence="2">The sequence shown here is derived from an EMBL/GenBank/DDBJ whole genome shotgun (WGS) entry which is preliminary data.</text>
</comment>
<dbReference type="Gene3D" id="2.30.30.40">
    <property type="entry name" value="SH3 Domains"/>
    <property type="match status" value="1"/>
</dbReference>
<dbReference type="SUPFAM" id="SSF47090">
    <property type="entry name" value="PGBD-like"/>
    <property type="match status" value="2"/>
</dbReference>
<dbReference type="Proteomes" id="UP000661112">
    <property type="component" value="Unassembled WGS sequence"/>
</dbReference>
<name>A0ABR8CXN8_9NOST</name>
<dbReference type="EMBL" id="JACJSG010000004">
    <property type="protein sequence ID" value="MBD2499704.1"/>
    <property type="molecule type" value="Genomic_DNA"/>
</dbReference>
<dbReference type="RefSeq" id="WP_190467064.1">
    <property type="nucleotide sequence ID" value="NZ_JACJSG010000004.1"/>
</dbReference>
<accession>A0ABR8CXN8</accession>
<evidence type="ECO:0000313" key="3">
    <source>
        <dbReference type="Proteomes" id="UP000661112"/>
    </source>
</evidence>
<dbReference type="InterPro" id="IPR036365">
    <property type="entry name" value="PGBD-like_sf"/>
</dbReference>
<feature type="domain" description="Peptidoglycan binding-like" evidence="1">
    <location>
        <begin position="226"/>
        <end position="272"/>
    </location>
</feature>
<dbReference type="InterPro" id="IPR036366">
    <property type="entry name" value="PGBDSf"/>
</dbReference>